<evidence type="ECO:0000256" key="1">
    <source>
        <dbReference type="SAM" id="MobiDB-lite"/>
    </source>
</evidence>
<dbReference type="AlphaFoldDB" id="A0A165MA02"/>
<evidence type="ECO:0000313" key="2">
    <source>
        <dbReference type="EMBL" id="KZT65413.1"/>
    </source>
</evidence>
<feature type="compositionally biased region" description="Polar residues" evidence="1">
    <location>
        <begin position="106"/>
        <end position="116"/>
    </location>
</feature>
<sequence>MSHRLLERQATTAPATARDRSHASLYYLRASHSAAAVIGSRSARPDRAPVLLVRCPRAATFSGTRSHLRVRVRVQPILSRLRPPSAQGNAHPRRPTRDRRTLYPALTQSGSPTAASPTHRRGHHIEFPPVPCPLPNPRRCTTDVLFASTDARHAATERCTRSFPSSAAVHASSCSPCPLRVAHCTTPTTTYDAAQT</sequence>
<reference evidence="2 3" key="1">
    <citation type="journal article" date="2016" name="Mol. Biol. Evol.">
        <title>Comparative Genomics of Early-Diverging Mushroom-Forming Fungi Provides Insights into the Origins of Lignocellulose Decay Capabilities.</title>
        <authorList>
            <person name="Nagy L.G."/>
            <person name="Riley R."/>
            <person name="Tritt A."/>
            <person name="Adam C."/>
            <person name="Daum C."/>
            <person name="Floudas D."/>
            <person name="Sun H."/>
            <person name="Yadav J.S."/>
            <person name="Pangilinan J."/>
            <person name="Larsson K.H."/>
            <person name="Matsuura K."/>
            <person name="Barry K."/>
            <person name="Labutti K."/>
            <person name="Kuo R."/>
            <person name="Ohm R.A."/>
            <person name="Bhattacharya S.S."/>
            <person name="Shirouzu T."/>
            <person name="Yoshinaga Y."/>
            <person name="Martin F.M."/>
            <person name="Grigoriev I.V."/>
            <person name="Hibbett D.S."/>
        </authorList>
    </citation>
    <scope>NUCLEOTIDE SEQUENCE [LARGE SCALE GENOMIC DNA]</scope>
    <source>
        <strain evidence="2 3">L-15889</strain>
    </source>
</reference>
<organism evidence="2 3">
    <name type="scientific">Daedalea quercina L-15889</name>
    <dbReference type="NCBI Taxonomy" id="1314783"/>
    <lineage>
        <taxon>Eukaryota</taxon>
        <taxon>Fungi</taxon>
        <taxon>Dikarya</taxon>
        <taxon>Basidiomycota</taxon>
        <taxon>Agaricomycotina</taxon>
        <taxon>Agaricomycetes</taxon>
        <taxon>Polyporales</taxon>
        <taxon>Fomitopsis</taxon>
    </lineage>
</organism>
<keyword evidence="3" id="KW-1185">Reference proteome</keyword>
<proteinExistence type="predicted"/>
<accession>A0A165MA02</accession>
<dbReference type="Proteomes" id="UP000076727">
    <property type="component" value="Unassembled WGS sequence"/>
</dbReference>
<dbReference type="EMBL" id="KV429106">
    <property type="protein sequence ID" value="KZT65413.1"/>
    <property type="molecule type" value="Genomic_DNA"/>
</dbReference>
<protein>
    <submittedName>
        <fullName evidence="2">Uncharacterized protein</fullName>
    </submittedName>
</protein>
<feature type="region of interest" description="Disordered" evidence="1">
    <location>
        <begin position="80"/>
        <end position="130"/>
    </location>
</feature>
<gene>
    <name evidence="2" type="ORF">DAEQUDRAFT_528138</name>
</gene>
<name>A0A165MA02_9APHY</name>
<evidence type="ECO:0000313" key="3">
    <source>
        <dbReference type="Proteomes" id="UP000076727"/>
    </source>
</evidence>